<dbReference type="AlphaFoldDB" id="A0A3N0EQG2"/>
<protein>
    <submittedName>
        <fullName evidence="2">Tetracycline regulation of excision, RteC</fullName>
    </submittedName>
</protein>
<gene>
    <name evidence="2" type="ORF">ED312_06710</name>
</gene>
<dbReference type="RefSeq" id="WP_123215242.1">
    <property type="nucleotide sequence ID" value="NZ_RJTM01000034.1"/>
</dbReference>
<dbReference type="EMBL" id="RJTM01000034">
    <property type="protein sequence ID" value="RNL90110.1"/>
    <property type="molecule type" value="Genomic_DNA"/>
</dbReference>
<evidence type="ECO:0000313" key="2">
    <source>
        <dbReference type="EMBL" id="RNL90110.1"/>
    </source>
</evidence>
<comment type="caution">
    <text evidence="2">The sequence shown here is derived from an EMBL/GenBank/DDBJ whole genome shotgun (WGS) entry which is preliminary data.</text>
</comment>
<sequence length="281" mass="33520">MKIYKEILQRLDDDLDTLETETKDILEKTEKGIKLSRKALRNMRDQVITNGFESSRNEIIFFKKIKPRLCSKLIYCAKLFNIESKRPRGSNKSQIKYLNNHIHKLQDYFNDNLEFFHYYRRNATAFDEHYFLREKMDIRLRMETYYCLTDEQFSTCHDSTVATIMAYDMLIVYLKKEIEKIENNNPTDSFFQSNIKPTRLFWTANKTDLVELIYALHSCRAINSGTADIKEMAAISEQIFNIELGDYYHTFLEIRSRKINPTKFIDNLKDSLLQKMQDLDE</sequence>
<dbReference type="Proteomes" id="UP000267469">
    <property type="component" value="Unassembled WGS sequence"/>
</dbReference>
<keyword evidence="1" id="KW-0175">Coiled coil</keyword>
<dbReference type="InterPro" id="IPR018534">
    <property type="entry name" value="Tet_reg_excision_RteC"/>
</dbReference>
<accession>A0A3N0EQG2</accession>
<evidence type="ECO:0000313" key="3">
    <source>
        <dbReference type="Proteomes" id="UP000267469"/>
    </source>
</evidence>
<organism evidence="2 3">
    <name type="scientific">Sinomicrobium pectinilyticum</name>
    <dbReference type="NCBI Taxonomy" id="1084421"/>
    <lineage>
        <taxon>Bacteria</taxon>
        <taxon>Pseudomonadati</taxon>
        <taxon>Bacteroidota</taxon>
        <taxon>Flavobacteriia</taxon>
        <taxon>Flavobacteriales</taxon>
        <taxon>Flavobacteriaceae</taxon>
        <taxon>Sinomicrobium</taxon>
    </lineage>
</organism>
<dbReference type="Pfam" id="PF09357">
    <property type="entry name" value="RteC"/>
    <property type="match status" value="1"/>
</dbReference>
<reference evidence="2 3" key="1">
    <citation type="submission" date="2018-10" db="EMBL/GenBank/DDBJ databases">
        <title>Sinomicrobium pectinilyticum sp. nov., a pectinase-producing bacterium isolated from alkaline and saline soil, and emended description of the genus Sinomicrobium.</title>
        <authorList>
            <person name="Cheng B."/>
            <person name="Li C."/>
            <person name="Lai Q."/>
            <person name="Du M."/>
            <person name="Shao Z."/>
            <person name="Xu P."/>
            <person name="Yang C."/>
        </authorList>
    </citation>
    <scope>NUCLEOTIDE SEQUENCE [LARGE SCALE GENOMIC DNA]</scope>
    <source>
        <strain evidence="2 3">5DNS001</strain>
    </source>
</reference>
<name>A0A3N0EQG2_SINP1</name>
<dbReference type="OrthoDB" id="790983at2"/>
<feature type="coiled-coil region" evidence="1">
    <location>
        <begin position="1"/>
        <end position="28"/>
    </location>
</feature>
<keyword evidence="3" id="KW-1185">Reference proteome</keyword>
<evidence type="ECO:0000256" key="1">
    <source>
        <dbReference type="SAM" id="Coils"/>
    </source>
</evidence>
<proteinExistence type="predicted"/>